<evidence type="ECO:0000256" key="1">
    <source>
        <dbReference type="SAM" id="MobiDB-lite"/>
    </source>
</evidence>
<proteinExistence type="predicted"/>
<sequence>MVMAMMKKRSKHIVSIVVFLGILLTLSLMGYKTLSNGIYSPSISFGQIQIEGLYLRLNNKLILNIEKLDISALQKQDKQSTDDDTPLDPKDILGWIKKFLFVISYFEKLDIENVVFADEQKRSVHYDGHEYRINAPEFLAYFDVEESNKDTELLIHELEILSLGLQVQGKFVYQSLKKTLEMDIAISPKEPIKQPTPKPKKPKDPNQISDTQTSDEEVEPPLDQPTLYVRGITDFYKIDLEASTSHLYNLDTIKPYVEKLKIKALNDWLFKNIKYDVLKLHSLRFQSTLDGQFFTKLQKTLALDLAIEAPKVYLAPHIKPIEATRIILYMRDENLTFLLKDPFFTNIKLDGSEVKISNVFTPPLNIKIAIRSQNAMMSDDLNDLLQVYGVSVPLRSADSKLRVNLDIDIENKNKHTQVSLNGNINAPQTTLNLGSFPLSVNNLNLNLTNTPEKAYIQILNTKVNYDKSVKGTLNMMWNLKSSKLQGDLAIDTFALTSQALSQSSTPPVIPKDSDELTKRIIQAIYEESQKGFSEEIVKINPKQMPKITIDGDLGGKEKIITLPDFALKIHLEEKANVFELSDIAKIYPYSPILQYFGIPSGNLKLQSSDFESFNLSGEVSNLEYPLYDKDAKKLSRYFLEGVIDKKGIRINSKNKKFLFVKDGNISKIILDGYNLRIDEVFSSKIPILAELNKESESTEKLTPAQRAEQEAFIKAKQRYEREHKISPHITYLEAKDMDFYLSGYVIPSDVASVSIRDGVIRADVTYGNGVANVDMAYSRANLRLSNFSAAFLNRVWGREIFKGGLFNFKGIYDEGALKGEISMQNTIYRDLAIVQNVLALIDTIPALLTFRKPGLGAEGYEVKNGKVDFAINDQFLVLENINLVGSSIDVEGGGLVNLKNQELDIVLKASTLKTLASIIDKIPLVDYVILGSDGKFTTGIVMKGTLEKPKSEVSVAKDILLSPFEMVGRILEPVDNLLSGLADALDKNVPDSKPKETTGQQETQDSMSNSMIEDTQQQDTIEPTQETNTDEGEEDIEPNLPQQELDENGTENDEKDVKDKDKNALEQKP</sequence>
<dbReference type="Pfam" id="PF13116">
    <property type="entry name" value="YhdP"/>
    <property type="match status" value="1"/>
</dbReference>
<dbReference type="EMBL" id="UGHZ01000001">
    <property type="protein sequence ID" value="STP09894.1"/>
    <property type="molecule type" value="Genomic_DNA"/>
</dbReference>
<gene>
    <name evidence="3" type="ORF">NCTC12221_01352</name>
</gene>
<feature type="compositionally biased region" description="Acidic residues" evidence="1">
    <location>
        <begin position="1028"/>
        <end position="1037"/>
    </location>
</feature>
<reference evidence="3 4" key="1">
    <citation type="submission" date="2018-06" db="EMBL/GenBank/DDBJ databases">
        <authorList>
            <consortium name="Pathogen Informatics"/>
            <person name="Doyle S."/>
        </authorList>
    </citation>
    <scope>NUCLEOTIDE SEQUENCE [LARGE SCALE GENOMIC DNA]</scope>
    <source>
        <strain evidence="3 4">NCTC12221</strain>
    </source>
</reference>
<name>A0A377JQJ9_9HELI</name>
<feature type="compositionally biased region" description="Basic and acidic residues" evidence="1">
    <location>
        <begin position="1055"/>
        <end position="1069"/>
    </location>
</feature>
<feature type="compositionally biased region" description="Polar residues" evidence="1">
    <location>
        <begin position="997"/>
        <end position="1027"/>
    </location>
</feature>
<feature type="region of interest" description="Disordered" evidence="1">
    <location>
        <begin position="188"/>
        <end position="222"/>
    </location>
</feature>
<evidence type="ECO:0000259" key="2">
    <source>
        <dbReference type="Pfam" id="PF13116"/>
    </source>
</evidence>
<dbReference type="InterPro" id="IPR025263">
    <property type="entry name" value="YhdP_central"/>
</dbReference>
<evidence type="ECO:0000313" key="3">
    <source>
        <dbReference type="EMBL" id="STP09894.1"/>
    </source>
</evidence>
<evidence type="ECO:0000313" key="4">
    <source>
        <dbReference type="Proteomes" id="UP000255335"/>
    </source>
</evidence>
<feature type="compositionally biased region" description="Basic and acidic residues" evidence="1">
    <location>
        <begin position="985"/>
        <end position="996"/>
    </location>
</feature>
<feature type="region of interest" description="Disordered" evidence="1">
    <location>
        <begin position="985"/>
        <end position="1069"/>
    </location>
</feature>
<dbReference type="Proteomes" id="UP000255335">
    <property type="component" value="Unassembled WGS sequence"/>
</dbReference>
<accession>A0A377JQJ9</accession>
<feature type="domain" description="YhdP central" evidence="2">
    <location>
        <begin position="263"/>
        <end position="950"/>
    </location>
</feature>
<protein>
    <submittedName>
        <fullName evidence="3">Periplasmic protein</fullName>
    </submittedName>
</protein>
<organism evidence="3 4">
    <name type="scientific">Helicobacter cinaedi</name>
    <dbReference type="NCBI Taxonomy" id="213"/>
    <lineage>
        <taxon>Bacteria</taxon>
        <taxon>Pseudomonadati</taxon>
        <taxon>Campylobacterota</taxon>
        <taxon>Epsilonproteobacteria</taxon>
        <taxon>Campylobacterales</taxon>
        <taxon>Helicobacteraceae</taxon>
        <taxon>Helicobacter</taxon>
    </lineage>
</organism>
<feature type="compositionally biased region" description="Acidic residues" evidence="1">
    <location>
        <begin position="1044"/>
        <end position="1054"/>
    </location>
</feature>
<dbReference type="AlphaFoldDB" id="A0A377JQJ9"/>